<evidence type="ECO:0000256" key="3">
    <source>
        <dbReference type="ARBA" id="ARBA00022630"/>
    </source>
</evidence>
<dbReference type="InterPro" id="IPR006091">
    <property type="entry name" value="Acyl-CoA_Oxase/DH_mid-dom"/>
</dbReference>
<evidence type="ECO:0000259" key="6">
    <source>
        <dbReference type="Pfam" id="PF00441"/>
    </source>
</evidence>
<comment type="caution">
    <text evidence="9">The sequence shown here is derived from an EMBL/GenBank/DDBJ whole genome shotgun (WGS) entry which is preliminary data.</text>
</comment>
<dbReference type="InterPro" id="IPR009100">
    <property type="entry name" value="AcylCoA_DH/oxidase_NM_dom_sf"/>
</dbReference>
<feature type="domain" description="Acyl-CoA dehydrogenase/oxidase N-terminal" evidence="8">
    <location>
        <begin position="6"/>
        <end position="120"/>
    </location>
</feature>
<dbReference type="InterPro" id="IPR009075">
    <property type="entry name" value="AcylCo_DH/oxidase_C"/>
</dbReference>
<keyword evidence="4" id="KW-0274">FAD</keyword>
<dbReference type="PANTHER" id="PTHR43292:SF3">
    <property type="entry name" value="ACYL-COA DEHYDROGENASE FADE29"/>
    <property type="match status" value="1"/>
</dbReference>
<dbReference type="InterPro" id="IPR037069">
    <property type="entry name" value="AcylCoA_DH/ox_N_sf"/>
</dbReference>
<keyword evidence="3" id="KW-0285">Flavoprotein</keyword>
<keyword evidence="5" id="KW-0560">Oxidoreductase</keyword>
<feature type="domain" description="Acyl-CoA dehydrogenase/oxidase C-terminal" evidence="6">
    <location>
        <begin position="235"/>
        <end position="397"/>
    </location>
</feature>
<dbReference type="Gene3D" id="1.20.140.10">
    <property type="entry name" value="Butyryl-CoA Dehydrogenase, subunit A, domain 3"/>
    <property type="match status" value="1"/>
</dbReference>
<dbReference type="Pfam" id="PF02771">
    <property type="entry name" value="Acyl-CoA_dh_N"/>
    <property type="match status" value="1"/>
</dbReference>
<protein>
    <submittedName>
        <fullName evidence="9">Acyl-CoA dehydrogenase family protein</fullName>
    </submittedName>
</protein>
<dbReference type="PANTHER" id="PTHR43292">
    <property type="entry name" value="ACYL-COA DEHYDROGENASE"/>
    <property type="match status" value="1"/>
</dbReference>
<proteinExistence type="inferred from homology"/>
<dbReference type="InterPro" id="IPR046373">
    <property type="entry name" value="Acyl-CoA_Oxase/DH_mid-dom_sf"/>
</dbReference>
<dbReference type="Gene3D" id="2.40.110.10">
    <property type="entry name" value="Butyryl-CoA Dehydrogenase, subunit A, domain 2"/>
    <property type="match status" value="1"/>
</dbReference>
<dbReference type="Gene3D" id="1.10.540.10">
    <property type="entry name" value="Acyl-CoA dehydrogenase/oxidase, N-terminal domain"/>
    <property type="match status" value="1"/>
</dbReference>
<dbReference type="EMBL" id="JANUHA010000014">
    <property type="protein sequence ID" value="MCS0598288.1"/>
    <property type="molecule type" value="Genomic_DNA"/>
</dbReference>
<reference evidence="9 10" key="1">
    <citation type="submission" date="2022-08" db="EMBL/GenBank/DDBJ databases">
        <title>Reclassification of Massilia species as members of the genera Telluria, Duganella, Pseudoduganella, Mokoshia gen. nov. and Zemynaea gen. nov. using orthogonal and non-orthogonal genome-based approaches.</title>
        <authorList>
            <person name="Bowman J.P."/>
        </authorList>
    </citation>
    <scope>NUCLEOTIDE SEQUENCE [LARGE SCALE GENOMIC DNA]</scope>
    <source>
        <strain evidence="9 10">JCM 31661</strain>
    </source>
</reference>
<evidence type="ECO:0000259" key="7">
    <source>
        <dbReference type="Pfam" id="PF02770"/>
    </source>
</evidence>
<dbReference type="SUPFAM" id="SSF56645">
    <property type="entry name" value="Acyl-CoA dehydrogenase NM domain-like"/>
    <property type="match status" value="1"/>
</dbReference>
<evidence type="ECO:0000313" key="9">
    <source>
        <dbReference type="EMBL" id="MCS0598288.1"/>
    </source>
</evidence>
<keyword evidence="10" id="KW-1185">Reference proteome</keyword>
<dbReference type="InterPro" id="IPR052161">
    <property type="entry name" value="Mycobact_Acyl-CoA_DH"/>
</dbReference>
<dbReference type="SUPFAM" id="SSF47203">
    <property type="entry name" value="Acyl-CoA dehydrogenase C-terminal domain-like"/>
    <property type="match status" value="1"/>
</dbReference>
<evidence type="ECO:0000256" key="2">
    <source>
        <dbReference type="ARBA" id="ARBA00009347"/>
    </source>
</evidence>
<dbReference type="InterPro" id="IPR036250">
    <property type="entry name" value="AcylCo_DH-like_C"/>
</dbReference>
<evidence type="ECO:0000256" key="5">
    <source>
        <dbReference type="ARBA" id="ARBA00023002"/>
    </source>
</evidence>
<evidence type="ECO:0000256" key="4">
    <source>
        <dbReference type="ARBA" id="ARBA00022827"/>
    </source>
</evidence>
<dbReference type="Pfam" id="PF02770">
    <property type="entry name" value="Acyl-CoA_dh_M"/>
    <property type="match status" value="1"/>
</dbReference>
<evidence type="ECO:0000259" key="8">
    <source>
        <dbReference type="Pfam" id="PF02771"/>
    </source>
</evidence>
<comment type="cofactor">
    <cofactor evidence="1">
        <name>FAD</name>
        <dbReference type="ChEBI" id="CHEBI:57692"/>
    </cofactor>
</comment>
<dbReference type="InterPro" id="IPR013786">
    <property type="entry name" value="AcylCoA_DH/ox_N"/>
</dbReference>
<sequence length="400" mass="44868">MDLHYSDEDLAFRDQVRAFLDSHLPEDLRAKVLGHLRLSKDDFVRWHRILAKQGWVAPGWPVEFGGPGWTPVQRHIFEEECARAGTPRVMPFGIDMVAPVIMAFGSQEQKDHFLPRILSCEDWWCQGYSEPGSGSDLASLKTTAVRGVDAQGEHYIVNGQKTWTTLAQHADMIFCLVRTDSSVRKQEGISFLLIDMHSPGITVRPIIMLDEDHEVNEVFFDNVRVPAANLVGQENRGWTYAKYLLGHERTGIAAVGRSKRELAFLKRLARREQKNGRPLLEDPLFAAKVADLEIELMALEMTVLRVLAQANKAPGPEASLLKVRGTDIQQMLTELMLEAAGPMALPFDPAFLEGEEEHSVAGDDLAAPLASYYFNYRKTSIYGGSNEIQRNIITQMILGL</sequence>
<dbReference type="RefSeq" id="WP_258829301.1">
    <property type="nucleotide sequence ID" value="NZ_JANUHA010000014.1"/>
</dbReference>
<organism evidence="9 10">
    <name type="scientific">Massilia agri</name>
    <dbReference type="NCBI Taxonomy" id="1886785"/>
    <lineage>
        <taxon>Bacteria</taxon>
        <taxon>Pseudomonadati</taxon>
        <taxon>Pseudomonadota</taxon>
        <taxon>Betaproteobacteria</taxon>
        <taxon>Burkholderiales</taxon>
        <taxon>Oxalobacteraceae</taxon>
        <taxon>Telluria group</taxon>
        <taxon>Massilia</taxon>
    </lineage>
</organism>
<gene>
    <name evidence="9" type="ORF">NX780_18250</name>
</gene>
<evidence type="ECO:0000313" key="10">
    <source>
        <dbReference type="Proteomes" id="UP001206572"/>
    </source>
</evidence>
<accession>A0ABT2APX0</accession>
<name>A0ABT2APX0_9BURK</name>
<dbReference type="Proteomes" id="UP001206572">
    <property type="component" value="Unassembled WGS sequence"/>
</dbReference>
<feature type="domain" description="Acyl-CoA oxidase/dehydrogenase middle" evidence="7">
    <location>
        <begin position="125"/>
        <end position="223"/>
    </location>
</feature>
<evidence type="ECO:0000256" key="1">
    <source>
        <dbReference type="ARBA" id="ARBA00001974"/>
    </source>
</evidence>
<dbReference type="Pfam" id="PF00441">
    <property type="entry name" value="Acyl-CoA_dh_1"/>
    <property type="match status" value="1"/>
</dbReference>
<comment type="similarity">
    <text evidence="2">Belongs to the acyl-CoA dehydrogenase family.</text>
</comment>